<evidence type="ECO:0000256" key="9">
    <source>
        <dbReference type="ARBA" id="ARBA00022842"/>
    </source>
</evidence>
<evidence type="ECO:0000256" key="5">
    <source>
        <dbReference type="ARBA" id="ARBA00022630"/>
    </source>
</evidence>
<comment type="caution">
    <text evidence="13">The sequence shown here is derived from an EMBL/GenBank/DDBJ whole genome shotgun (WGS) entry which is preliminary data.</text>
</comment>
<evidence type="ECO:0000256" key="7">
    <source>
        <dbReference type="ARBA" id="ARBA00022723"/>
    </source>
</evidence>
<dbReference type="Pfam" id="PF02424">
    <property type="entry name" value="ApbE"/>
    <property type="match status" value="1"/>
</dbReference>
<reference evidence="13 14" key="1">
    <citation type="submission" date="2024-03" db="EMBL/GenBank/DDBJ databases">
        <title>Community enrichment and isolation of bacterial strains for fucoidan degradation.</title>
        <authorList>
            <person name="Sichert A."/>
        </authorList>
    </citation>
    <scope>NUCLEOTIDE SEQUENCE [LARGE SCALE GENOMIC DNA]</scope>
    <source>
        <strain evidence="13 14">AS76</strain>
    </source>
</reference>
<dbReference type="InterPro" id="IPR003374">
    <property type="entry name" value="ApbE-like_sf"/>
</dbReference>
<evidence type="ECO:0000313" key="13">
    <source>
        <dbReference type="EMBL" id="MEM5536270.1"/>
    </source>
</evidence>
<sequence length="353" mass="38633">MILVANTSMFVIMRQAKKWPAALLLATSVFVCLLLSGCESEQPKIVSHQGMTMGTTFTVKWVSSQSDTELNKLIDNTLVDINQSMSTYIPDSELSILNRTPPGEPLSVSEPLAHVLALSKKISVETEGAFDNTVGPLVNLWGFGPDGRVVKAPRQSELDGVRDRVGYDYVKIEGTQVVKQRQSYVDLSAIAKGYGVDLLADLLEAKGIESYLVEIGGELRARGLKPNGDEWRIAIESPTTAAERTIQRIIAVKNVGIATSGDYRNYFEEDGVRFSHTIDPATGRPISHKLVSVTVLMPTCAEADALATAMMVMGPEKAYKFAETHKLSVFLLVKTDTGFEEKMTPGFNQFLVQ</sequence>
<dbReference type="EC" id="2.7.1.180" evidence="3 12"/>
<evidence type="ECO:0000256" key="6">
    <source>
        <dbReference type="ARBA" id="ARBA00022679"/>
    </source>
</evidence>
<comment type="similarity">
    <text evidence="2 12">Belongs to the ApbE family.</text>
</comment>
<evidence type="ECO:0000256" key="1">
    <source>
        <dbReference type="ARBA" id="ARBA00001946"/>
    </source>
</evidence>
<keyword evidence="7 12" id="KW-0479">Metal-binding</keyword>
<dbReference type="GO" id="GO:0016740">
    <property type="term" value="F:transferase activity"/>
    <property type="evidence" value="ECO:0007669"/>
    <property type="project" value="UniProtKB-KW"/>
</dbReference>
<keyword evidence="5 12" id="KW-0285">Flavoprotein</keyword>
<dbReference type="Proteomes" id="UP001449225">
    <property type="component" value="Unassembled WGS sequence"/>
</dbReference>
<evidence type="ECO:0000256" key="2">
    <source>
        <dbReference type="ARBA" id="ARBA00008282"/>
    </source>
</evidence>
<gene>
    <name evidence="13" type="ORF">WNY58_07680</name>
</gene>
<evidence type="ECO:0000256" key="8">
    <source>
        <dbReference type="ARBA" id="ARBA00022827"/>
    </source>
</evidence>
<dbReference type="SUPFAM" id="SSF143631">
    <property type="entry name" value="ApbE-like"/>
    <property type="match status" value="1"/>
</dbReference>
<proteinExistence type="inferred from homology"/>
<dbReference type="Gene3D" id="3.10.520.10">
    <property type="entry name" value="ApbE-like domains"/>
    <property type="match status" value="1"/>
</dbReference>
<dbReference type="InterPro" id="IPR024932">
    <property type="entry name" value="ApbE"/>
</dbReference>
<protein>
    <recommendedName>
        <fullName evidence="4 12">FAD:protein FMN transferase</fullName>
        <ecNumber evidence="3 12">2.7.1.180</ecNumber>
    </recommendedName>
    <alternativeName>
        <fullName evidence="10 12">Flavin transferase</fullName>
    </alternativeName>
</protein>
<comment type="catalytic activity">
    <reaction evidence="11 12">
        <text>L-threonyl-[protein] + FAD = FMN-L-threonyl-[protein] + AMP + H(+)</text>
        <dbReference type="Rhea" id="RHEA:36847"/>
        <dbReference type="Rhea" id="RHEA-COMP:11060"/>
        <dbReference type="Rhea" id="RHEA-COMP:11061"/>
        <dbReference type="ChEBI" id="CHEBI:15378"/>
        <dbReference type="ChEBI" id="CHEBI:30013"/>
        <dbReference type="ChEBI" id="CHEBI:57692"/>
        <dbReference type="ChEBI" id="CHEBI:74257"/>
        <dbReference type="ChEBI" id="CHEBI:456215"/>
        <dbReference type="EC" id="2.7.1.180"/>
    </reaction>
</comment>
<name>A0ABU9TRD2_9GAMM</name>
<evidence type="ECO:0000256" key="11">
    <source>
        <dbReference type="ARBA" id="ARBA00048540"/>
    </source>
</evidence>
<comment type="cofactor">
    <cofactor evidence="1">
        <name>Mg(2+)</name>
        <dbReference type="ChEBI" id="CHEBI:18420"/>
    </cofactor>
</comment>
<dbReference type="PANTHER" id="PTHR30040:SF2">
    <property type="entry name" value="FAD:PROTEIN FMN TRANSFERASE"/>
    <property type="match status" value="1"/>
</dbReference>
<evidence type="ECO:0000313" key="14">
    <source>
        <dbReference type="Proteomes" id="UP001449225"/>
    </source>
</evidence>
<keyword evidence="14" id="KW-1185">Reference proteome</keyword>
<dbReference type="RefSeq" id="WP_339891219.1">
    <property type="nucleotide sequence ID" value="NZ_CAXBCE010000017.1"/>
</dbReference>
<keyword evidence="9 12" id="KW-0460">Magnesium</keyword>
<evidence type="ECO:0000256" key="12">
    <source>
        <dbReference type="PIRNR" id="PIRNR006268"/>
    </source>
</evidence>
<dbReference type="PANTHER" id="PTHR30040">
    <property type="entry name" value="THIAMINE BIOSYNTHESIS LIPOPROTEIN APBE"/>
    <property type="match status" value="1"/>
</dbReference>
<evidence type="ECO:0000256" key="4">
    <source>
        <dbReference type="ARBA" id="ARBA00016337"/>
    </source>
</evidence>
<keyword evidence="8 12" id="KW-0274">FAD</keyword>
<keyword evidence="6 12" id="KW-0808">Transferase</keyword>
<evidence type="ECO:0000256" key="3">
    <source>
        <dbReference type="ARBA" id="ARBA00011955"/>
    </source>
</evidence>
<accession>A0ABU9TRD2</accession>
<dbReference type="EMBL" id="JBBMRA010000005">
    <property type="protein sequence ID" value="MEM5536270.1"/>
    <property type="molecule type" value="Genomic_DNA"/>
</dbReference>
<dbReference type="PIRSF" id="PIRSF006268">
    <property type="entry name" value="ApbE"/>
    <property type="match status" value="1"/>
</dbReference>
<evidence type="ECO:0000256" key="10">
    <source>
        <dbReference type="ARBA" id="ARBA00031306"/>
    </source>
</evidence>
<organism evidence="13 14">
    <name type="scientific">Neptuniibacter pectenicola</name>
    <dbReference type="NCBI Taxonomy" id="1806669"/>
    <lineage>
        <taxon>Bacteria</taxon>
        <taxon>Pseudomonadati</taxon>
        <taxon>Pseudomonadota</taxon>
        <taxon>Gammaproteobacteria</taxon>
        <taxon>Oceanospirillales</taxon>
        <taxon>Oceanospirillaceae</taxon>
        <taxon>Neptuniibacter</taxon>
    </lineage>
</organism>